<dbReference type="EMBL" id="JAVXUO010002720">
    <property type="protein sequence ID" value="KAK2970379.1"/>
    <property type="molecule type" value="Genomic_DNA"/>
</dbReference>
<evidence type="ECO:0000313" key="8">
    <source>
        <dbReference type="EMBL" id="KAK2970379.1"/>
    </source>
</evidence>
<comment type="subcellular location">
    <subcellularLocation>
        <location evidence="1 7">Secreted</location>
    </subcellularLocation>
</comment>
<reference evidence="8" key="1">
    <citation type="submission" date="2022-12" db="EMBL/GenBank/DDBJ databases">
        <title>Draft genome assemblies for two species of Escallonia (Escalloniales).</title>
        <authorList>
            <person name="Chanderbali A."/>
            <person name="Dervinis C."/>
            <person name="Anghel I."/>
            <person name="Soltis D."/>
            <person name="Soltis P."/>
            <person name="Zapata F."/>
        </authorList>
    </citation>
    <scope>NUCLEOTIDE SEQUENCE</scope>
    <source>
        <strain evidence="8">UCBG92.1500</strain>
        <tissue evidence="8">Leaf</tissue>
    </source>
</reference>
<gene>
    <name evidence="8" type="ORF">RJ640_007507</name>
</gene>
<keyword evidence="5" id="KW-0732">Signal</keyword>
<evidence type="ECO:0000256" key="2">
    <source>
        <dbReference type="ARBA" id="ARBA00008127"/>
    </source>
</evidence>
<evidence type="ECO:0000313" key="9">
    <source>
        <dbReference type="Proteomes" id="UP001187471"/>
    </source>
</evidence>
<dbReference type="Pfam" id="PF17181">
    <property type="entry name" value="EPF"/>
    <property type="match status" value="1"/>
</dbReference>
<dbReference type="AlphaFoldDB" id="A0AA88U412"/>
<dbReference type="GO" id="GO:0005576">
    <property type="term" value="C:extracellular region"/>
    <property type="evidence" value="ECO:0007669"/>
    <property type="project" value="UniProtKB-SubCell"/>
</dbReference>
<evidence type="ECO:0000256" key="3">
    <source>
        <dbReference type="ARBA" id="ARBA00022473"/>
    </source>
</evidence>
<comment type="similarity">
    <text evidence="2 7">Belongs to the plant cysteine rich small secretory peptide family. Epidermal patterning factor subfamily.</text>
</comment>
<evidence type="ECO:0000256" key="7">
    <source>
        <dbReference type="RuleBase" id="RU367102"/>
    </source>
</evidence>
<dbReference type="PANTHER" id="PTHR33109:SF102">
    <property type="entry name" value="EPIDERMAL PATTERNING FACTOR-LIKE PROTEIN 1"/>
    <property type="match status" value="1"/>
</dbReference>
<evidence type="ECO:0000256" key="4">
    <source>
        <dbReference type="ARBA" id="ARBA00022525"/>
    </source>
</evidence>
<organism evidence="8 9">
    <name type="scientific">Escallonia rubra</name>
    <dbReference type="NCBI Taxonomy" id="112253"/>
    <lineage>
        <taxon>Eukaryota</taxon>
        <taxon>Viridiplantae</taxon>
        <taxon>Streptophyta</taxon>
        <taxon>Embryophyta</taxon>
        <taxon>Tracheophyta</taxon>
        <taxon>Spermatophyta</taxon>
        <taxon>Magnoliopsida</taxon>
        <taxon>eudicotyledons</taxon>
        <taxon>Gunneridae</taxon>
        <taxon>Pentapetalae</taxon>
        <taxon>asterids</taxon>
        <taxon>campanulids</taxon>
        <taxon>Escalloniales</taxon>
        <taxon>Escalloniaceae</taxon>
        <taxon>Escallonia</taxon>
    </lineage>
</organism>
<comment type="caution">
    <text evidence="8">The sequence shown here is derived from an EMBL/GenBank/DDBJ whole genome shotgun (WGS) entry which is preliminary data.</text>
</comment>
<keyword evidence="4 7" id="KW-0964">Secreted</keyword>
<dbReference type="GO" id="GO:0010052">
    <property type="term" value="P:guard cell differentiation"/>
    <property type="evidence" value="ECO:0007669"/>
    <property type="project" value="UniProtKB-UniRule"/>
</dbReference>
<evidence type="ECO:0000256" key="5">
    <source>
        <dbReference type="ARBA" id="ARBA00022729"/>
    </source>
</evidence>
<comment type="function">
    <text evidence="7">Controls stomatal patterning.</text>
</comment>
<dbReference type="PANTHER" id="PTHR33109">
    <property type="entry name" value="EPIDERMAL PATTERNING FACTOR-LIKE PROTEIN 4"/>
    <property type="match status" value="1"/>
</dbReference>
<keyword evidence="3 7" id="KW-0217">Developmental protein</keyword>
<protein>
    <recommendedName>
        <fullName evidence="7">Epidermal patterning factor-like protein</fullName>
    </recommendedName>
</protein>
<proteinExistence type="inferred from homology"/>
<accession>A0AA88U412</accession>
<keyword evidence="6" id="KW-1015">Disulfide bond</keyword>
<dbReference type="Proteomes" id="UP001187471">
    <property type="component" value="Unassembled WGS sequence"/>
</dbReference>
<evidence type="ECO:0000256" key="1">
    <source>
        <dbReference type="ARBA" id="ARBA00004613"/>
    </source>
</evidence>
<keyword evidence="9" id="KW-1185">Reference proteome</keyword>
<name>A0AA88U412_9ASTE</name>
<sequence>MVAMTTSLNSLILSTTTVFITLLYLLSPASSFLQKHSSDATRGLLFEEKTRLGSTPPSCHNRCNHCHPCTAVQVPTLPSHDRVQPGRLSRAIPLDYYDPSPSAGNNKYSNYKPLGWKCRCGGHFYNP</sequence>
<evidence type="ECO:0000256" key="6">
    <source>
        <dbReference type="ARBA" id="ARBA00023157"/>
    </source>
</evidence>
<dbReference type="InterPro" id="IPR039455">
    <property type="entry name" value="EPFL"/>
</dbReference>